<reference evidence="1" key="1">
    <citation type="submission" date="2020-02" db="EMBL/GenBank/DDBJ databases">
        <authorList>
            <person name="Meier V. D."/>
        </authorList>
    </citation>
    <scope>NUCLEOTIDE SEQUENCE</scope>
    <source>
        <strain evidence="1">AVDCRST_MAG64</strain>
    </source>
</reference>
<dbReference type="AlphaFoldDB" id="A0A6J4NZU5"/>
<dbReference type="EMBL" id="CADCUQ010000400">
    <property type="protein sequence ID" value="CAA9402008.1"/>
    <property type="molecule type" value="Genomic_DNA"/>
</dbReference>
<protein>
    <submittedName>
        <fullName evidence="1">Uncharacterized protein</fullName>
    </submittedName>
</protein>
<organism evidence="1">
    <name type="scientific">uncultured Phycisphaerae bacterium</name>
    <dbReference type="NCBI Taxonomy" id="904963"/>
    <lineage>
        <taxon>Bacteria</taxon>
        <taxon>Pseudomonadati</taxon>
        <taxon>Planctomycetota</taxon>
        <taxon>Phycisphaerae</taxon>
        <taxon>environmental samples</taxon>
    </lineage>
</organism>
<gene>
    <name evidence="1" type="ORF">AVDCRST_MAG64-1745</name>
</gene>
<evidence type="ECO:0000313" key="1">
    <source>
        <dbReference type="EMBL" id="CAA9402008.1"/>
    </source>
</evidence>
<accession>A0A6J4NZU5</accession>
<sequence length="38" mass="4348">CGSPSRITGFQPVVRSRNTGWKPVIRERPTRRWGANHS</sequence>
<name>A0A6J4NZU5_9BACT</name>
<proteinExistence type="predicted"/>
<feature type="non-terminal residue" evidence="1">
    <location>
        <position position="1"/>
    </location>
</feature>
<feature type="non-terminal residue" evidence="1">
    <location>
        <position position="38"/>
    </location>
</feature>